<dbReference type="EMBL" id="JADIIL010000039">
    <property type="protein sequence ID" value="MBF4476157.1"/>
    <property type="molecule type" value="Genomic_DNA"/>
</dbReference>
<name>A0A090I404_METFO</name>
<dbReference type="EMBL" id="CP006933">
    <property type="protein sequence ID" value="AIS32698.1"/>
    <property type="molecule type" value="Genomic_DNA"/>
</dbReference>
<keyword evidence="1" id="KW-1133">Transmembrane helix</keyword>
<evidence type="ECO:0000256" key="1">
    <source>
        <dbReference type="SAM" id="Phobius"/>
    </source>
</evidence>
<dbReference type="InterPro" id="IPR019216">
    <property type="entry name" value="DUF2116_treble_clef"/>
</dbReference>
<dbReference type="EMBL" id="LN734822">
    <property type="protein sequence ID" value="CEL24113.1"/>
    <property type="molecule type" value="Genomic_DNA"/>
</dbReference>
<keyword evidence="1" id="KW-0472">Membrane</keyword>
<reference evidence="3" key="2">
    <citation type="submission" date="2014-08" db="EMBL/GenBank/DDBJ databases">
        <authorList>
            <person name="Wibberg D."/>
        </authorList>
    </citation>
    <scope>NUCLEOTIDE SEQUENCE</scope>
</reference>
<dbReference type="AlphaFoldDB" id="A0A090I404"/>
<organism evidence="3">
    <name type="scientific">Methanobacterium formicicum</name>
    <dbReference type="NCBI Taxonomy" id="2162"/>
    <lineage>
        <taxon>Archaea</taxon>
        <taxon>Methanobacteriati</taxon>
        <taxon>Methanobacteriota</taxon>
        <taxon>Methanomada group</taxon>
        <taxon>Methanobacteria</taxon>
        <taxon>Methanobacteriales</taxon>
        <taxon>Methanobacteriaceae</taxon>
        <taxon>Methanobacterium</taxon>
    </lineage>
</organism>
<dbReference type="KEGG" id="mfc:BRM9_1892"/>
<reference evidence="2" key="1">
    <citation type="submission" date="2013-12" db="EMBL/GenBank/DDBJ databases">
        <title>The complete genome sequence of Methanobacterium sp. BRM9.</title>
        <authorList>
            <consortium name="Pastoral Greenhouse Gas Research Consortium"/>
            <person name="Kelly W.J."/>
            <person name="Leahy S.C."/>
            <person name="Perry R."/>
            <person name="Li D."/>
            <person name="Altermann E."/>
            <person name="Lambie S.C."/>
            <person name="Attwood G.T."/>
        </authorList>
    </citation>
    <scope>NUCLEOTIDE SEQUENCE [LARGE SCALE GENOMIC DNA]</scope>
    <source>
        <strain evidence="2">BRM9</strain>
    </source>
</reference>
<reference evidence="5" key="4">
    <citation type="submission" date="2020-10" db="EMBL/GenBank/DDBJ databases">
        <title>Dehalococcoides mccartyi of a TCE/Cr reducing biochatode.</title>
        <authorList>
            <person name="Matturro B."/>
        </authorList>
    </citation>
    <scope>NUCLEOTIDE SEQUENCE</scope>
    <source>
        <strain evidence="5">Bin2</strain>
    </source>
</reference>
<dbReference type="OrthoDB" id="53264at2157"/>
<dbReference type="Proteomes" id="UP000029661">
    <property type="component" value="Chromosome"/>
</dbReference>
<protein>
    <submittedName>
        <fullName evidence="5">DUF2116 family Zn-ribbon domain-containing protein</fullName>
    </submittedName>
</protein>
<dbReference type="PATRIC" id="fig|2162.10.peg.482"/>
<dbReference type="STRING" id="2162.BRM9_1892"/>
<dbReference type="Pfam" id="PF09889">
    <property type="entry name" value="DUF2116"/>
    <property type="match status" value="1"/>
</dbReference>
<reference evidence="4" key="3">
    <citation type="submission" date="2014-09" db="EMBL/GenBank/DDBJ databases">
        <authorList>
            <person name="Bishop-Lilly K.A."/>
            <person name="Broomall S.M."/>
            <person name="Chain P.S."/>
            <person name="Chertkov O."/>
            <person name="Coyne S.R."/>
            <person name="Daligault H.E."/>
            <person name="Davenport K.W."/>
            <person name="Erkkila T."/>
            <person name="Frey K.G."/>
            <person name="Gibbons H.S."/>
            <person name="Gu W."/>
            <person name="Jaissle J."/>
            <person name="Johnson S.L."/>
            <person name="Koroleva G.I."/>
            <person name="Ladner J.T."/>
            <person name="Lo C.-C."/>
            <person name="Minogue T.D."/>
            <person name="Munk C."/>
            <person name="Palacios G.F."/>
            <person name="Redden C.L."/>
            <person name="Rosenzweig C.N."/>
            <person name="Scholz M.B."/>
            <person name="Teshima H."/>
            <person name="Xu Y."/>
        </authorList>
    </citation>
    <scope>NUCLEOTIDE SEQUENCE</scope>
    <source>
        <strain evidence="4">Mb9</strain>
    </source>
</reference>
<keyword evidence="1" id="KW-0812">Transmembrane</keyword>
<feature type="transmembrane region" description="Helical" evidence="1">
    <location>
        <begin position="43"/>
        <end position="60"/>
    </location>
</feature>
<evidence type="ECO:0000313" key="2">
    <source>
        <dbReference type="EMBL" id="AIS32698.1"/>
    </source>
</evidence>
<sequence length="66" mass="7812">MIEQHKHCPICGKPIPLDERFCSPTCEELALANQKRVKKTRRMLYVLFAVFILVWLFFMLRGQLGF</sequence>
<evidence type="ECO:0000313" key="4">
    <source>
        <dbReference type="EMBL" id="CEL24113.1"/>
    </source>
</evidence>
<dbReference type="EMBL" id="LN515531">
    <property type="protein sequence ID" value="CEA12440.1"/>
    <property type="molecule type" value="Genomic_DNA"/>
</dbReference>
<accession>A0A090I404</accession>
<dbReference type="KEGG" id="mfi:DSM1535_0074"/>
<evidence type="ECO:0000313" key="3">
    <source>
        <dbReference type="EMBL" id="CEA12440.1"/>
    </source>
</evidence>
<dbReference type="Proteomes" id="UP000606900">
    <property type="component" value="Unassembled WGS sequence"/>
</dbReference>
<evidence type="ECO:0000313" key="6">
    <source>
        <dbReference type="Proteomes" id="UP000062768"/>
    </source>
</evidence>
<dbReference type="RefSeq" id="WP_048071788.1">
    <property type="nucleotide sequence ID" value="NZ_CALCVY010000268.1"/>
</dbReference>
<evidence type="ECO:0000313" key="5">
    <source>
        <dbReference type="EMBL" id="MBF4476157.1"/>
    </source>
</evidence>
<keyword evidence="6" id="KW-1185">Reference proteome</keyword>
<dbReference type="Proteomes" id="UP000062768">
    <property type="component" value="Chromosome I"/>
</dbReference>
<dbReference type="GeneID" id="26738725"/>
<dbReference type="PIRSF" id="PIRSF004990">
    <property type="entry name" value="UCP004990"/>
    <property type="match status" value="1"/>
</dbReference>
<gene>
    <name evidence="2" type="ORF">BRM9_1892</name>
    <name evidence="3" type="ORF">DSM1535_0074</name>
    <name evidence="5" type="ORF">ISP06_11920</name>
    <name evidence="4" type="ORF">MB9_0466</name>
</gene>
<proteinExistence type="predicted"/>